<comment type="caution">
    <text evidence="8">The sequence shown here is derived from an EMBL/GenBank/DDBJ whole genome shotgun (WGS) entry which is preliminary data.</text>
</comment>
<evidence type="ECO:0000256" key="3">
    <source>
        <dbReference type="ARBA" id="ARBA00022801"/>
    </source>
</evidence>
<evidence type="ECO:0000256" key="1">
    <source>
        <dbReference type="ARBA" id="ARBA00009179"/>
    </source>
</evidence>
<dbReference type="Proteomes" id="UP000823851">
    <property type="component" value="Unassembled WGS sequence"/>
</dbReference>
<dbReference type="GO" id="GO:0008236">
    <property type="term" value="F:serine-type peptidase activity"/>
    <property type="evidence" value="ECO:0007669"/>
    <property type="project" value="UniProtKB-KW"/>
</dbReference>
<dbReference type="Pfam" id="PF17820">
    <property type="entry name" value="PDZ_6"/>
    <property type="match status" value="1"/>
</dbReference>
<dbReference type="PANTHER" id="PTHR32060:SF30">
    <property type="entry name" value="CARBOXY-TERMINAL PROCESSING PROTEASE CTPA"/>
    <property type="match status" value="1"/>
</dbReference>
<comment type="similarity">
    <text evidence="1 5">Belongs to the peptidase S41A family.</text>
</comment>
<accession>A0A9D2TZT3</accession>
<evidence type="ECO:0000313" key="9">
    <source>
        <dbReference type="Proteomes" id="UP000823851"/>
    </source>
</evidence>
<dbReference type="EMBL" id="DWUW01000119">
    <property type="protein sequence ID" value="HJD31109.1"/>
    <property type="molecule type" value="Genomic_DNA"/>
</dbReference>
<keyword evidence="6" id="KW-0812">Transmembrane</keyword>
<feature type="transmembrane region" description="Helical" evidence="6">
    <location>
        <begin position="7"/>
        <end position="35"/>
    </location>
</feature>
<evidence type="ECO:0000256" key="2">
    <source>
        <dbReference type="ARBA" id="ARBA00022670"/>
    </source>
</evidence>
<feature type="domain" description="PDZ" evidence="7">
    <location>
        <begin position="113"/>
        <end position="183"/>
    </location>
</feature>
<dbReference type="GO" id="GO:0030288">
    <property type="term" value="C:outer membrane-bounded periplasmic space"/>
    <property type="evidence" value="ECO:0007669"/>
    <property type="project" value="TreeGrafter"/>
</dbReference>
<evidence type="ECO:0000256" key="5">
    <source>
        <dbReference type="RuleBase" id="RU004404"/>
    </source>
</evidence>
<dbReference type="InterPro" id="IPR036034">
    <property type="entry name" value="PDZ_sf"/>
</dbReference>
<evidence type="ECO:0000256" key="4">
    <source>
        <dbReference type="ARBA" id="ARBA00022825"/>
    </source>
</evidence>
<name>A0A9D2TZT3_9FIRM</name>
<sequence length="430" mass="46677">MKNRKSFLGGVLTGMLAVALVAGGVYLGYSAWVFWQYSALRNASAQSGQNVESVSENSVATQDTLGKLGVIEETIEKYYLEDVEEQTLEDGIYKGMVEALGDPYSTYYAPEELEQIQEKTEGIYYGIGAYIGIDTETSLPRLSGIIDDTPAQESGLRAGDLIYQVDGKAVQGLELEQVTSLVKGEEGTTVHLTIIREGESDYLEIDVMRRKVESPTVNQEMLDERIGYIQITEFDAVTLDQFTEALAACREQGMEGLILDLRGNPGGNLSTVCDIARQILPEGLIVYTEDKNGKRTEYSCDGKNEMTEELVVLVDANSASASEILAGAIKDYGIGTLAGTATFGKGIVQRIITLTDGSAVKLTVSHYYTPNGNNIHELGITPDVEVPFDGEAYYNDGVDNQLEEAVRLMNEKLGAADGQEEAAAQETQGE</sequence>
<evidence type="ECO:0000259" key="7">
    <source>
        <dbReference type="PROSITE" id="PS50106"/>
    </source>
</evidence>
<keyword evidence="3 5" id="KW-0378">Hydrolase</keyword>
<dbReference type="Pfam" id="PF03572">
    <property type="entry name" value="Peptidase_S41"/>
    <property type="match status" value="1"/>
</dbReference>
<dbReference type="InterPro" id="IPR005151">
    <property type="entry name" value="Tail-specific_protease"/>
</dbReference>
<dbReference type="InterPro" id="IPR004447">
    <property type="entry name" value="Peptidase_S41A"/>
</dbReference>
<dbReference type="SMART" id="SM00245">
    <property type="entry name" value="TSPc"/>
    <property type="match status" value="1"/>
</dbReference>
<dbReference type="GO" id="GO:0004175">
    <property type="term" value="F:endopeptidase activity"/>
    <property type="evidence" value="ECO:0007669"/>
    <property type="project" value="TreeGrafter"/>
</dbReference>
<organism evidence="8 9">
    <name type="scientific">Candidatus Eisenbergiella stercorigallinarum</name>
    <dbReference type="NCBI Taxonomy" id="2838557"/>
    <lineage>
        <taxon>Bacteria</taxon>
        <taxon>Bacillati</taxon>
        <taxon>Bacillota</taxon>
        <taxon>Clostridia</taxon>
        <taxon>Lachnospirales</taxon>
        <taxon>Lachnospiraceae</taxon>
        <taxon>Eisenbergiella</taxon>
    </lineage>
</organism>
<dbReference type="InterPro" id="IPR055210">
    <property type="entry name" value="CtpA/B_N"/>
</dbReference>
<dbReference type="Pfam" id="PF22694">
    <property type="entry name" value="CtpB_N-like"/>
    <property type="match status" value="1"/>
</dbReference>
<keyword evidence="6" id="KW-0472">Membrane</keyword>
<dbReference type="SUPFAM" id="SSF52096">
    <property type="entry name" value="ClpP/crotonase"/>
    <property type="match status" value="1"/>
</dbReference>
<reference evidence="8" key="1">
    <citation type="journal article" date="2021" name="PeerJ">
        <title>Extensive microbial diversity within the chicken gut microbiome revealed by metagenomics and culture.</title>
        <authorList>
            <person name="Gilroy R."/>
            <person name="Ravi A."/>
            <person name="Getino M."/>
            <person name="Pursley I."/>
            <person name="Horton D.L."/>
            <person name="Alikhan N.F."/>
            <person name="Baker D."/>
            <person name="Gharbi K."/>
            <person name="Hall N."/>
            <person name="Watson M."/>
            <person name="Adriaenssens E.M."/>
            <person name="Foster-Nyarko E."/>
            <person name="Jarju S."/>
            <person name="Secka A."/>
            <person name="Antonio M."/>
            <person name="Oren A."/>
            <person name="Chaudhuri R.R."/>
            <person name="La Ragione R."/>
            <person name="Hildebrand F."/>
            <person name="Pallen M.J."/>
        </authorList>
    </citation>
    <scope>NUCLEOTIDE SEQUENCE</scope>
    <source>
        <strain evidence="8">ChiHjej8B7-25341</strain>
    </source>
</reference>
<dbReference type="Gene3D" id="3.30.750.44">
    <property type="match status" value="1"/>
</dbReference>
<dbReference type="Gene3D" id="2.30.42.10">
    <property type="match status" value="1"/>
</dbReference>
<evidence type="ECO:0000313" key="8">
    <source>
        <dbReference type="EMBL" id="HJD31109.1"/>
    </source>
</evidence>
<dbReference type="GO" id="GO:0007165">
    <property type="term" value="P:signal transduction"/>
    <property type="evidence" value="ECO:0007669"/>
    <property type="project" value="TreeGrafter"/>
</dbReference>
<dbReference type="SMART" id="SM00228">
    <property type="entry name" value="PDZ"/>
    <property type="match status" value="1"/>
</dbReference>
<dbReference type="InterPro" id="IPR029045">
    <property type="entry name" value="ClpP/crotonase-like_dom_sf"/>
</dbReference>
<proteinExistence type="inferred from homology"/>
<dbReference type="GO" id="GO:0006508">
    <property type="term" value="P:proteolysis"/>
    <property type="evidence" value="ECO:0007669"/>
    <property type="project" value="UniProtKB-KW"/>
</dbReference>
<keyword evidence="2 5" id="KW-0645">Protease</keyword>
<dbReference type="AlphaFoldDB" id="A0A9D2TZT3"/>
<evidence type="ECO:0000256" key="6">
    <source>
        <dbReference type="SAM" id="Phobius"/>
    </source>
</evidence>
<gene>
    <name evidence="8" type="ORF">H9912_04115</name>
</gene>
<dbReference type="PROSITE" id="PS50106">
    <property type="entry name" value="PDZ"/>
    <property type="match status" value="1"/>
</dbReference>
<dbReference type="CDD" id="cd06782">
    <property type="entry name" value="cpPDZ_CPP-like"/>
    <property type="match status" value="1"/>
</dbReference>
<dbReference type="CDD" id="cd07560">
    <property type="entry name" value="Peptidase_S41_CPP"/>
    <property type="match status" value="1"/>
</dbReference>
<keyword evidence="6" id="KW-1133">Transmembrane helix</keyword>
<dbReference type="Gene3D" id="3.90.226.10">
    <property type="entry name" value="2-enoyl-CoA Hydratase, Chain A, domain 1"/>
    <property type="match status" value="1"/>
</dbReference>
<dbReference type="InterPro" id="IPR041489">
    <property type="entry name" value="PDZ_6"/>
</dbReference>
<keyword evidence="4 5" id="KW-0720">Serine protease</keyword>
<dbReference type="InterPro" id="IPR001478">
    <property type="entry name" value="PDZ"/>
</dbReference>
<protein>
    <submittedName>
        <fullName evidence="8">S41 family peptidase</fullName>
    </submittedName>
</protein>
<dbReference type="NCBIfam" id="TIGR00225">
    <property type="entry name" value="prc"/>
    <property type="match status" value="1"/>
</dbReference>
<dbReference type="SUPFAM" id="SSF50156">
    <property type="entry name" value="PDZ domain-like"/>
    <property type="match status" value="1"/>
</dbReference>
<reference evidence="8" key="2">
    <citation type="submission" date="2021-04" db="EMBL/GenBank/DDBJ databases">
        <authorList>
            <person name="Gilroy R."/>
        </authorList>
    </citation>
    <scope>NUCLEOTIDE SEQUENCE</scope>
    <source>
        <strain evidence="8">ChiHjej8B7-25341</strain>
    </source>
</reference>
<dbReference type="PANTHER" id="PTHR32060">
    <property type="entry name" value="TAIL-SPECIFIC PROTEASE"/>
    <property type="match status" value="1"/>
</dbReference>